<evidence type="ECO:0000313" key="1">
    <source>
        <dbReference type="EMBL" id="GAO46466.1"/>
    </source>
</evidence>
<keyword evidence="2" id="KW-1185">Reference proteome</keyword>
<dbReference type="EMBL" id="BACD03000004">
    <property type="protein sequence ID" value="GAO46466.1"/>
    <property type="molecule type" value="Genomic_DNA"/>
</dbReference>
<comment type="caution">
    <text evidence="1">The sequence shown here is derived from an EMBL/GenBank/DDBJ whole genome shotgun (WGS) entry which is preliminary data.</text>
</comment>
<name>A0A0E9N9T9_SAICN</name>
<reference evidence="1 2" key="3">
    <citation type="journal article" date="2015" name="Genome Announc.">
        <title>Draft Genome Sequence of the Archiascomycetous Yeast Saitoella complicata.</title>
        <authorList>
            <person name="Yamauchi K."/>
            <person name="Kondo S."/>
            <person name="Hamamoto M."/>
            <person name="Takahashi Y."/>
            <person name="Ogura Y."/>
            <person name="Hayashi T."/>
            <person name="Nishida H."/>
        </authorList>
    </citation>
    <scope>NUCLEOTIDE SEQUENCE [LARGE SCALE GENOMIC DNA]</scope>
    <source>
        <strain evidence="1 2">NRRL Y-17804</strain>
    </source>
</reference>
<reference evidence="1 2" key="1">
    <citation type="journal article" date="2011" name="J. Gen. Appl. Microbiol.">
        <title>Draft genome sequencing of the enigmatic yeast Saitoella complicata.</title>
        <authorList>
            <person name="Nishida H."/>
            <person name="Hamamoto M."/>
            <person name="Sugiyama J."/>
        </authorList>
    </citation>
    <scope>NUCLEOTIDE SEQUENCE [LARGE SCALE GENOMIC DNA]</scope>
    <source>
        <strain evidence="1 2">NRRL Y-17804</strain>
    </source>
</reference>
<dbReference type="Proteomes" id="UP000033140">
    <property type="component" value="Unassembled WGS sequence"/>
</dbReference>
<reference evidence="1 2" key="2">
    <citation type="journal article" date="2014" name="J. Gen. Appl. Microbiol.">
        <title>The early diverging ascomycetous budding yeast Saitoella complicata has three histone deacetylases belonging to the Clr6, Hos2, and Rpd3 lineages.</title>
        <authorList>
            <person name="Nishida H."/>
            <person name="Matsumoto T."/>
            <person name="Kondo S."/>
            <person name="Hamamoto M."/>
            <person name="Yoshikawa H."/>
        </authorList>
    </citation>
    <scope>NUCLEOTIDE SEQUENCE [LARGE SCALE GENOMIC DNA]</scope>
    <source>
        <strain evidence="1 2">NRRL Y-17804</strain>
    </source>
</reference>
<sequence length="194" mass="20970">MGIRNICLISLHLLIQEKVKRILLLPELCSQNPTLIHALLPHPCPFTETSNHLLQVLRVIPRSSIAHRTITTTVRTIALSTKLLRQVLRRDLGKELRLVRRTEDVDFSDGSGVEELCDHFPGAGETPGGVDKDYVMVIHTHLAETLGVVVTGDLGSLLDVSVHGGDGGDSDALQVEDGARSLDELSGFSGACGL</sequence>
<accession>A0A0E9N9T9</accession>
<protein>
    <submittedName>
        <fullName evidence="1">Uncharacterized protein</fullName>
    </submittedName>
</protein>
<dbReference type="STRING" id="698492.A0A0E9N9T9"/>
<gene>
    <name evidence="1" type="ORF">G7K_0697-t1</name>
</gene>
<dbReference type="AlphaFoldDB" id="A0A0E9N9T9"/>
<proteinExistence type="predicted"/>
<organism evidence="1 2">
    <name type="scientific">Saitoella complicata (strain BCRC 22490 / CBS 7301 / JCM 7358 / NBRC 10748 / NRRL Y-17804)</name>
    <dbReference type="NCBI Taxonomy" id="698492"/>
    <lineage>
        <taxon>Eukaryota</taxon>
        <taxon>Fungi</taxon>
        <taxon>Dikarya</taxon>
        <taxon>Ascomycota</taxon>
        <taxon>Taphrinomycotina</taxon>
        <taxon>Taphrinomycotina incertae sedis</taxon>
        <taxon>Saitoella</taxon>
    </lineage>
</organism>
<evidence type="ECO:0000313" key="2">
    <source>
        <dbReference type="Proteomes" id="UP000033140"/>
    </source>
</evidence>